<protein>
    <submittedName>
        <fullName evidence="1">Mrp family chromosome partitioning ATPase</fullName>
    </submittedName>
</protein>
<dbReference type="Gene3D" id="3.40.50.300">
    <property type="entry name" value="P-loop containing nucleotide triphosphate hydrolases"/>
    <property type="match status" value="1"/>
</dbReference>
<reference evidence="1" key="1">
    <citation type="submission" date="2023-08" db="EMBL/GenBank/DDBJ databases">
        <title>Functional and genomic diversity of the sorghum phyllosphere microbiome.</title>
        <authorList>
            <person name="Shade A."/>
        </authorList>
    </citation>
    <scope>NUCLEOTIDE SEQUENCE</scope>
    <source>
        <strain evidence="1">SORGH_AS_0974</strain>
    </source>
</reference>
<accession>A0AAJ2BFP8</accession>
<organism evidence="1 2">
    <name type="scientific">Agrobacterium larrymoorei</name>
    <dbReference type="NCBI Taxonomy" id="160699"/>
    <lineage>
        <taxon>Bacteria</taxon>
        <taxon>Pseudomonadati</taxon>
        <taxon>Pseudomonadota</taxon>
        <taxon>Alphaproteobacteria</taxon>
        <taxon>Hyphomicrobiales</taxon>
        <taxon>Rhizobiaceae</taxon>
        <taxon>Rhizobium/Agrobacterium group</taxon>
        <taxon>Agrobacterium</taxon>
    </lineage>
</organism>
<proteinExistence type="predicted"/>
<dbReference type="Proteomes" id="UP001255601">
    <property type="component" value="Unassembled WGS sequence"/>
</dbReference>
<dbReference type="RefSeq" id="WP_309770876.1">
    <property type="nucleotide sequence ID" value="NZ_JAVIZC010000003.1"/>
</dbReference>
<dbReference type="AlphaFoldDB" id="A0AAJ2BFP8"/>
<evidence type="ECO:0000313" key="1">
    <source>
        <dbReference type="EMBL" id="MDR6102004.1"/>
    </source>
</evidence>
<dbReference type="InterPro" id="IPR027417">
    <property type="entry name" value="P-loop_NTPase"/>
</dbReference>
<dbReference type="EMBL" id="JAVIZC010000003">
    <property type="protein sequence ID" value="MDR6102004.1"/>
    <property type="molecule type" value="Genomic_DNA"/>
</dbReference>
<comment type="caution">
    <text evidence="1">The sequence shown here is derived from an EMBL/GenBank/DDBJ whole genome shotgun (WGS) entry which is preliminary data.</text>
</comment>
<sequence>MNANDNATEPQDDLNPPSAEAGLPIAYVADLLVMPGAKPIAVVASPSGTDGSTATVMLARAIAELARSVVLVDMTATGAPSRLMVTDETLPGIMDLLTGDAAFGETIHRDRLSTAHIVPQGVGSGHRVSGVRDRLLMVLGALSGSYDTVLLEFGAADPTEISRILKYIDADIVLSVPDGDPVVLREAETSFRASGHSQIIPMVLAARSVSGRTA</sequence>
<evidence type="ECO:0000313" key="2">
    <source>
        <dbReference type="Proteomes" id="UP001255601"/>
    </source>
</evidence>
<name>A0AAJ2BFP8_9HYPH</name>
<dbReference type="SUPFAM" id="SSF52540">
    <property type="entry name" value="P-loop containing nucleoside triphosphate hydrolases"/>
    <property type="match status" value="1"/>
</dbReference>
<gene>
    <name evidence="1" type="ORF">QE369_002201</name>
</gene>